<reference evidence="5" key="1">
    <citation type="submission" date="2017-08" db="EMBL/GenBank/DDBJ databases">
        <title>A dynamic microbial community with high functional redundancy inhabits the cold, oxic subseafloor aquifer.</title>
        <authorList>
            <person name="Tully B.J."/>
            <person name="Wheat C.G."/>
            <person name="Glazer B.T."/>
            <person name="Huber J.A."/>
        </authorList>
    </citation>
    <scope>NUCLEOTIDE SEQUENCE [LARGE SCALE GENOMIC DNA]</scope>
</reference>
<evidence type="ECO:0000313" key="4">
    <source>
        <dbReference type="EMBL" id="PCJ27784.1"/>
    </source>
</evidence>
<dbReference type="InterPro" id="IPR036873">
    <property type="entry name" value="Rhodanese-like_dom_sf"/>
</dbReference>
<evidence type="ECO:0000259" key="3">
    <source>
        <dbReference type="PROSITE" id="PS50206"/>
    </source>
</evidence>
<feature type="domain" description="Rhodanese" evidence="3">
    <location>
        <begin position="20"/>
        <end position="128"/>
    </location>
</feature>
<sequence>MSPQSLPLILEPSALEKIIPSQSLLIIAVVQANVFASYHIPGSVLIEPSELICGIQPGVGKLPEAEKLSAVFSRVGLRDDVHVIVYDDEGGGWAGRLIWTLDVLGHRNYSYLNGGLPAWLKLGLPIETGSANAASESATTNFEATLDQILIVDVNSILNQIDDPNAVVWDARAEGEYNGSKVTARRNGHIPGAINFDWLELMDRDNDLRLRPLSEIENRLKSIGISKDKKIITHCHTHHRSGLSYLVGKALNFDIKAYDGSWSEWGNHPDTPIEK</sequence>
<name>A0A2A5B866_9GAMM</name>
<dbReference type="InterPro" id="IPR045078">
    <property type="entry name" value="TST/MPST-like"/>
</dbReference>
<protein>
    <submittedName>
        <fullName evidence="4">Thiosulfate sulfurtransferase</fullName>
    </submittedName>
</protein>
<organism evidence="4 5">
    <name type="scientific">SAR86 cluster bacterium</name>
    <dbReference type="NCBI Taxonomy" id="2030880"/>
    <lineage>
        <taxon>Bacteria</taxon>
        <taxon>Pseudomonadati</taxon>
        <taxon>Pseudomonadota</taxon>
        <taxon>Gammaproteobacteria</taxon>
        <taxon>SAR86 cluster</taxon>
    </lineage>
</organism>
<evidence type="ECO:0000313" key="5">
    <source>
        <dbReference type="Proteomes" id="UP000218327"/>
    </source>
</evidence>
<comment type="caution">
    <text evidence="4">The sequence shown here is derived from an EMBL/GenBank/DDBJ whole genome shotgun (WGS) entry which is preliminary data.</text>
</comment>
<dbReference type="SUPFAM" id="SSF52821">
    <property type="entry name" value="Rhodanese/Cell cycle control phosphatase"/>
    <property type="match status" value="2"/>
</dbReference>
<dbReference type="PANTHER" id="PTHR11364:SF27">
    <property type="entry name" value="SULFURTRANSFERASE"/>
    <property type="match status" value="1"/>
</dbReference>
<dbReference type="AlphaFoldDB" id="A0A2A5B866"/>
<dbReference type="InterPro" id="IPR001763">
    <property type="entry name" value="Rhodanese-like_dom"/>
</dbReference>
<dbReference type="GO" id="GO:0004792">
    <property type="term" value="F:thiosulfate-cyanide sulfurtransferase activity"/>
    <property type="evidence" value="ECO:0007669"/>
    <property type="project" value="TreeGrafter"/>
</dbReference>
<keyword evidence="2" id="KW-0677">Repeat</keyword>
<evidence type="ECO:0000256" key="2">
    <source>
        <dbReference type="ARBA" id="ARBA00022737"/>
    </source>
</evidence>
<dbReference type="PROSITE" id="PS50206">
    <property type="entry name" value="RHODANESE_3"/>
    <property type="match status" value="2"/>
</dbReference>
<dbReference type="CDD" id="cd01448">
    <property type="entry name" value="TST_Repeat_1"/>
    <property type="match status" value="1"/>
</dbReference>
<proteinExistence type="predicted"/>
<dbReference type="EMBL" id="NVVJ01000005">
    <property type="protein sequence ID" value="PCJ27784.1"/>
    <property type="molecule type" value="Genomic_DNA"/>
</dbReference>
<dbReference type="Gene3D" id="3.40.250.10">
    <property type="entry name" value="Rhodanese-like domain"/>
    <property type="match status" value="2"/>
</dbReference>
<dbReference type="PANTHER" id="PTHR11364">
    <property type="entry name" value="THIOSULFATE SULFERTANSFERASE"/>
    <property type="match status" value="1"/>
</dbReference>
<dbReference type="SMART" id="SM00450">
    <property type="entry name" value="RHOD"/>
    <property type="match status" value="2"/>
</dbReference>
<dbReference type="Pfam" id="PF00581">
    <property type="entry name" value="Rhodanese"/>
    <property type="match status" value="2"/>
</dbReference>
<feature type="domain" description="Rhodanese" evidence="3">
    <location>
        <begin position="162"/>
        <end position="274"/>
    </location>
</feature>
<evidence type="ECO:0000256" key="1">
    <source>
        <dbReference type="ARBA" id="ARBA00022679"/>
    </source>
</evidence>
<dbReference type="CDD" id="cd01449">
    <property type="entry name" value="TST_Repeat_2"/>
    <property type="match status" value="1"/>
</dbReference>
<dbReference type="Proteomes" id="UP000218327">
    <property type="component" value="Unassembled WGS sequence"/>
</dbReference>
<keyword evidence="1 4" id="KW-0808">Transferase</keyword>
<accession>A0A2A5B866</accession>
<gene>
    <name evidence="4" type="ORF">COA96_02740</name>
</gene>